<evidence type="ECO:0000313" key="2">
    <source>
        <dbReference type="EMBL" id="BAT10493.1"/>
    </source>
</evidence>
<keyword evidence="3" id="KW-1185">Reference proteome</keyword>
<reference evidence="2 3" key="2">
    <citation type="journal article" date="2013" name="Plant Cell Physiol.">
        <title>Rice Annotation Project Database (RAP-DB): an integrative and interactive database for rice genomics.</title>
        <authorList>
            <person name="Sakai H."/>
            <person name="Lee S.S."/>
            <person name="Tanaka T."/>
            <person name="Numa H."/>
            <person name="Kim J."/>
            <person name="Kawahara Y."/>
            <person name="Wakimoto H."/>
            <person name="Yang C.C."/>
            <person name="Iwamoto M."/>
            <person name="Abe T."/>
            <person name="Yamada Y."/>
            <person name="Muto A."/>
            <person name="Inokuchi H."/>
            <person name="Ikemura T."/>
            <person name="Matsumoto T."/>
            <person name="Sasaki T."/>
            <person name="Itoh T."/>
        </authorList>
    </citation>
    <scope>NUCLEOTIDE SEQUENCE [LARGE SCALE GENOMIC DNA]</scope>
    <source>
        <strain evidence="3">cv. Nipponbare</strain>
    </source>
</reference>
<feature type="region of interest" description="Disordered" evidence="1">
    <location>
        <begin position="1"/>
        <end position="32"/>
    </location>
</feature>
<feature type="compositionally biased region" description="Low complexity" evidence="1">
    <location>
        <begin position="1"/>
        <end position="16"/>
    </location>
</feature>
<protein>
    <submittedName>
        <fullName evidence="2">Os10g0359801 protein</fullName>
    </submittedName>
</protein>
<reference evidence="2 3" key="3">
    <citation type="journal article" date="2013" name="Rice">
        <title>Improvement of the Oryza sativa Nipponbare reference genome using next generation sequence and optical map data.</title>
        <authorList>
            <person name="Kawahara Y."/>
            <person name="de la Bastide M."/>
            <person name="Hamilton J.P."/>
            <person name="Kanamori H."/>
            <person name="McCombie W.R."/>
            <person name="Ouyang S."/>
            <person name="Schwartz D.C."/>
            <person name="Tanaka T."/>
            <person name="Wu J."/>
            <person name="Zhou S."/>
            <person name="Childs K.L."/>
            <person name="Davidson R.M."/>
            <person name="Lin H."/>
            <person name="Quesada-Ocampo L."/>
            <person name="Vaillancourt B."/>
            <person name="Sakai H."/>
            <person name="Lee S.S."/>
            <person name="Kim J."/>
            <person name="Numa H."/>
            <person name="Itoh T."/>
            <person name="Buell C.R."/>
            <person name="Matsumoto T."/>
        </authorList>
    </citation>
    <scope>NUCLEOTIDE SEQUENCE [LARGE SCALE GENOMIC DNA]</scope>
    <source>
        <strain evidence="3">cv. Nipponbare</strain>
    </source>
</reference>
<proteinExistence type="predicted"/>
<dbReference type="EMBL" id="AP014966">
    <property type="protein sequence ID" value="BAT10493.1"/>
    <property type="molecule type" value="Genomic_DNA"/>
</dbReference>
<evidence type="ECO:0000313" key="3">
    <source>
        <dbReference type="Proteomes" id="UP000059680"/>
    </source>
</evidence>
<name>A0A0P0XT62_ORYSJ</name>
<dbReference type="AlphaFoldDB" id="A0A0P0XT62"/>
<dbReference type="PaxDb" id="39947-A0A0P0XT62"/>
<dbReference type="Gramene" id="Os10t0359801-00">
    <property type="protein sequence ID" value="Os10t0359801-00"/>
    <property type="gene ID" value="Os10g0359801"/>
</dbReference>
<dbReference type="InParanoid" id="A0A0P0XT62"/>
<organism evidence="2 3">
    <name type="scientific">Oryza sativa subsp. japonica</name>
    <name type="common">Rice</name>
    <dbReference type="NCBI Taxonomy" id="39947"/>
    <lineage>
        <taxon>Eukaryota</taxon>
        <taxon>Viridiplantae</taxon>
        <taxon>Streptophyta</taxon>
        <taxon>Embryophyta</taxon>
        <taxon>Tracheophyta</taxon>
        <taxon>Spermatophyta</taxon>
        <taxon>Magnoliopsida</taxon>
        <taxon>Liliopsida</taxon>
        <taxon>Poales</taxon>
        <taxon>Poaceae</taxon>
        <taxon>BOP clade</taxon>
        <taxon>Oryzoideae</taxon>
        <taxon>Oryzeae</taxon>
        <taxon>Oryzinae</taxon>
        <taxon>Oryza</taxon>
        <taxon>Oryza sativa</taxon>
    </lineage>
</organism>
<reference evidence="3" key="1">
    <citation type="journal article" date="2005" name="Nature">
        <title>The map-based sequence of the rice genome.</title>
        <authorList>
            <consortium name="International rice genome sequencing project (IRGSP)"/>
            <person name="Matsumoto T."/>
            <person name="Wu J."/>
            <person name="Kanamori H."/>
            <person name="Katayose Y."/>
            <person name="Fujisawa M."/>
            <person name="Namiki N."/>
            <person name="Mizuno H."/>
            <person name="Yamamoto K."/>
            <person name="Antonio B.A."/>
            <person name="Baba T."/>
            <person name="Sakata K."/>
            <person name="Nagamura Y."/>
            <person name="Aoki H."/>
            <person name="Arikawa K."/>
            <person name="Arita K."/>
            <person name="Bito T."/>
            <person name="Chiden Y."/>
            <person name="Fujitsuka N."/>
            <person name="Fukunaka R."/>
            <person name="Hamada M."/>
            <person name="Harada C."/>
            <person name="Hayashi A."/>
            <person name="Hijishita S."/>
            <person name="Honda M."/>
            <person name="Hosokawa S."/>
            <person name="Ichikawa Y."/>
            <person name="Idonuma A."/>
            <person name="Iijima M."/>
            <person name="Ikeda M."/>
            <person name="Ikeno M."/>
            <person name="Ito K."/>
            <person name="Ito S."/>
            <person name="Ito T."/>
            <person name="Ito Y."/>
            <person name="Ito Y."/>
            <person name="Iwabuchi A."/>
            <person name="Kamiya K."/>
            <person name="Karasawa W."/>
            <person name="Kurita K."/>
            <person name="Katagiri S."/>
            <person name="Kikuta A."/>
            <person name="Kobayashi H."/>
            <person name="Kobayashi N."/>
            <person name="Machita K."/>
            <person name="Maehara T."/>
            <person name="Masukawa M."/>
            <person name="Mizubayashi T."/>
            <person name="Mukai Y."/>
            <person name="Nagasaki H."/>
            <person name="Nagata Y."/>
            <person name="Naito S."/>
            <person name="Nakashima M."/>
            <person name="Nakama Y."/>
            <person name="Nakamichi Y."/>
            <person name="Nakamura M."/>
            <person name="Meguro A."/>
            <person name="Negishi M."/>
            <person name="Ohta I."/>
            <person name="Ohta T."/>
            <person name="Okamoto M."/>
            <person name="Ono N."/>
            <person name="Saji S."/>
            <person name="Sakaguchi M."/>
            <person name="Sakai K."/>
            <person name="Shibata M."/>
            <person name="Shimokawa T."/>
            <person name="Song J."/>
            <person name="Takazaki Y."/>
            <person name="Terasawa K."/>
            <person name="Tsugane M."/>
            <person name="Tsuji K."/>
            <person name="Ueda S."/>
            <person name="Waki K."/>
            <person name="Yamagata H."/>
            <person name="Yamamoto M."/>
            <person name="Yamamoto S."/>
            <person name="Yamane H."/>
            <person name="Yoshiki S."/>
            <person name="Yoshihara R."/>
            <person name="Yukawa K."/>
            <person name="Zhong H."/>
            <person name="Yano M."/>
            <person name="Yuan Q."/>
            <person name="Ouyang S."/>
            <person name="Liu J."/>
            <person name="Jones K.M."/>
            <person name="Gansberger K."/>
            <person name="Moffat K."/>
            <person name="Hill J."/>
            <person name="Bera J."/>
            <person name="Fadrosh D."/>
            <person name="Jin S."/>
            <person name="Johri S."/>
            <person name="Kim M."/>
            <person name="Overton L."/>
            <person name="Reardon M."/>
            <person name="Tsitrin T."/>
            <person name="Vuong H."/>
            <person name="Weaver B."/>
            <person name="Ciecko A."/>
            <person name="Tallon L."/>
            <person name="Jackson J."/>
            <person name="Pai G."/>
            <person name="Aken S.V."/>
            <person name="Utterback T."/>
            <person name="Reidmuller S."/>
            <person name="Feldblyum T."/>
            <person name="Hsiao J."/>
            <person name="Zismann V."/>
            <person name="Iobst S."/>
            <person name="de Vazeille A.R."/>
            <person name="Buell C.R."/>
            <person name="Ying K."/>
            <person name="Li Y."/>
            <person name="Lu T."/>
            <person name="Huang Y."/>
            <person name="Zhao Q."/>
            <person name="Feng Q."/>
            <person name="Zhang L."/>
            <person name="Zhu J."/>
            <person name="Weng Q."/>
            <person name="Mu J."/>
            <person name="Lu Y."/>
            <person name="Fan D."/>
            <person name="Liu Y."/>
            <person name="Guan J."/>
            <person name="Zhang Y."/>
            <person name="Yu S."/>
            <person name="Liu X."/>
            <person name="Zhang Y."/>
            <person name="Hong G."/>
            <person name="Han B."/>
            <person name="Choisne N."/>
            <person name="Demange N."/>
            <person name="Orjeda G."/>
            <person name="Samain S."/>
            <person name="Cattolico L."/>
            <person name="Pelletier E."/>
            <person name="Couloux A."/>
            <person name="Segurens B."/>
            <person name="Wincker P."/>
            <person name="D'Hont A."/>
            <person name="Scarpelli C."/>
            <person name="Weissenbach J."/>
            <person name="Salanoubat M."/>
            <person name="Quetier F."/>
            <person name="Yu Y."/>
            <person name="Kim H.R."/>
            <person name="Rambo T."/>
            <person name="Currie J."/>
            <person name="Collura K."/>
            <person name="Luo M."/>
            <person name="Yang T."/>
            <person name="Ammiraju J.S.S."/>
            <person name="Engler F."/>
            <person name="Soderlund C."/>
            <person name="Wing R.A."/>
            <person name="Palmer L.E."/>
            <person name="de la Bastide M."/>
            <person name="Spiegel L."/>
            <person name="Nascimento L."/>
            <person name="Zutavern T."/>
            <person name="O'Shaughnessy A."/>
            <person name="Dike S."/>
            <person name="Dedhia N."/>
            <person name="Preston R."/>
            <person name="Balija V."/>
            <person name="McCombie W.R."/>
            <person name="Chow T."/>
            <person name="Chen H."/>
            <person name="Chung M."/>
            <person name="Chen C."/>
            <person name="Shaw J."/>
            <person name="Wu H."/>
            <person name="Hsiao K."/>
            <person name="Chao Y."/>
            <person name="Chu M."/>
            <person name="Cheng C."/>
            <person name="Hour A."/>
            <person name="Lee P."/>
            <person name="Lin S."/>
            <person name="Lin Y."/>
            <person name="Liou J."/>
            <person name="Liu S."/>
            <person name="Hsing Y."/>
            <person name="Raghuvanshi S."/>
            <person name="Mohanty A."/>
            <person name="Bharti A.K."/>
            <person name="Gaur A."/>
            <person name="Gupta V."/>
            <person name="Kumar D."/>
            <person name="Ravi V."/>
            <person name="Vij S."/>
            <person name="Kapur A."/>
            <person name="Khurana P."/>
            <person name="Khurana P."/>
            <person name="Khurana J.P."/>
            <person name="Tyagi A.K."/>
            <person name="Gaikwad K."/>
            <person name="Singh A."/>
            <person name="Dalal V."/>
            <person name="Srivastava S."/>
            <person name="Dixit A."/>
            <person name="Pal A.K."/>
            <person name="Ghazi I.A."/>
            <person name="Yadav M."/>
            <person name="Pandit A."/>
            <person name="Bhargava A."/>
            <person name="Sureshbabu K."/>
            <person name="Batra K."/>
            <person name="Sharma T.R."/>
            <person name="Mohapatra T."/>
            <person name="Singh N.K."/>
            <person name="Messing J."/>
            <person name="Nelson A.B."/>
            <person name="Fuks G."/>
            <person name="Kavchok S."/>
            <person name="Keizer G."/>
            <person name="Linton E."/>
            <person name="Llaca V."/>
            <person name="Song R."/>
            <person name="Tanyolac B."/>
            <person name="Young S."/>
            <person name="Ho-Il K."/>
            <person name="Hahn J.H."/>
            <person name="Sangsakoo G."/>
            <person name="Vanavichit A."/>
            <person name="de Mattos Luiz.A.T."/>
            <person name="Zimmer P.D."/>
            <person name="Malone G."/>
            <person name="Dellagostin O."/>
            <person name="de Oliveira A.C."/>
            <person name="Bevan M."/>
            <person name="Bancroft I."/>
            <person name="Minx P."/>
            <person name="Cordum H."/>
            <person name="Wilson R."/>
            <person name="Cheng Z."/>
            <person name="Jin W."/>
            <person name="Jiang J."/>
            <person name="Leong S.A."/>
            <person name="Iwama H."/>
            <person name="Gojobori T."/>
            <person name="Itoh T."/>
            <person name="Niimura Y."/>
            <person name="Fujii Y."/>
            <person name="Habara T."/>
            <person name="Sakai H."/>
            <person name="Sato Y."/>
            <person name="Wilson G."/>
            <person name="Kumar K."/>
            <person name="McCouch S."/>
            <person name="Juretic N."/>
            <person name="Hoen D."/>
            <person name="Wright S."/>
            <person name="Bruskiewich R."/>
            <person name="Bureau T."/>
            <person name="Miyao A."/>
            <person name="Hirochika H."/>
            <person name="Nishikawa T."/>
            <person name="Kadowaki K."/>
            <person name="Sugiura M."/>
            <person name="Burr B."/>
            <person name="Sasaki T."/>
        </authorList>
    </citation>
    <scope>NUCLEOTIDE SEQUENCE [LARGE SCALE GENOMIC DNA]</scope>
    <source>
        <strain evidence="3">cv. Nipponbare</strain>
    </source>
</reference>
<gene>
    <name evidence="2" type="ordered locus">Os10g0359801</name>
    <name evidence="2" type="ORF">OSNPB_100359801</name>
</gene>
<dbReference type="Proteomes" id="UP000059680">
    <property type="component" value="Chromosome 10"/>
</dbReference>
<evidence type="ECO:0000256" key="1">
    <source>
        <dbReference type="SAM" id="MobiDB-lite"/>
    </source>
</evidence>
<sequence length="153" mass="16051">PPLPLLRPLHPRQAPPCHRQPQTTSPTLAPATDAPTQGFWALPARADFGQLYSFVVVLEMMAAAAAAPAMPGEASGTTSVATHARPAPPSTIASSSPSLHHAPCSPPPYRASPFPHLPLATSPLPHSLLSLRGARGLQSLARLAGRLSPFCRW</sequence>
<feature type="non-terminal residue" evidence="2">
    <location>
        <position position="1"/>
    </location>
</feature>
<accession>A0A0P0XT62</accession>
<feature type="region of interest" description="Disordered" evidence="1">
    <location>
        <begin position="67"/>
        <end position="107"/>
    </location>
</feature>